<keyword evidence="8" id="KW-0443">Lipid metabolism</keyword>
<dbReference type="RefSeq" id="WP_188654517.1">
    <property type="nucleotide sequence ID" value="NZ_BMIN01000011.1"/>
</dbReference>
<dbReference type="InterPro" id="IPR001206">
    <property type="entry name" value="Diacylglycerol_kinase_cat_dom"/>
</dbReference>
<evidence type="ECO:0000256" key="5">
    <source>
        <dbReference type="ARBA" id="ARBA00022741"/>
    </source>
</evidence>
<comment type="similarity">
    <text evidence="2">Belongs to the diacylglycerol/lipid kinase family.</text>
</comment>
<dbReference type="PANTHER" id="PTHR12358">
    <property type="entry name" value="SPHINGOSINE KINASE"/>
    <property type="match status" value="1"/>
</dbReference>
<keyword evidence="9" id="KW-0594">Phospholipid biosynthesis</keyword>
<keyword evidence="13" id="KW-1185">Reference proteome</keyword>
<keyword evidence="6 12" id="KW-0418">Kinase</keyword>
<proteinExistence type="inferred from homology"/>
<evidence type="ECO:0000256" key="2">
    <source>
        <dbReference type="ARBA" id="ARBA00005983"/>
    </source>
</evidence>
<dbReference type="Pfam" id="PF00781">
    <property type="entry name" value="DAGK_cat"/>
    <property type="match status" value="1"/>
</dbReference>
<dbReference type="PROSITE" id="PS50146">
    <property type="entry name" value="DAGK"/>
    <property type="match status" value="1"/>
</dbReference>
<protein>
    <submittedName>
        <fullName evidence="12">Lipid kinase YtlR</fullName>
    </submittedName>
</protein>
<keyword evidence="4" id="KW-0808">Transferase</keyword>
<dbReference type="SMART" id="SM00046">
    <property type="entry name" value="DAGKc"/>
    <property type="match status" value="1"/>
</dbReference>
<dbReference type="SUPFAM" id="SSF111331">
    <property type="entry name" value="NAD kinase/diacylglycerol kinase-like"/>
    <property type="match status" value="1"/>
</dbReference>
<keyword evidence="5" id="KW-0547">Nucleotide-binding</keyword>
<evidence type="ECO:0000256" key="1">
    <source>
        <dbReference type="ARBA" id="ARBA00001946"/>
    </source>
</evidence>
<sequence>MYIVIVNPFAGSGKAMKVFEQIRQSPAYKKVECRAFITQHEGHAEALAQQVTEIYKDRIICMVVIGGDGTVHEVLNGLKYYPSVPLAFIPGGSGNDFGKATLLKKGPIEIFEGIIGSEKNYLDYRVGTYRTDYRKAKNTRLFANSIGFGFDGEIVKAANHSILKKWLNHYHIGFLIYCLALIKTLGSFQPKAIELTVDGETRTLENVWMVTIGIHGYYGGGMRILPNARMQSNQLALLVLHNISKWKVLVMFVSVFWGGHVRFKEVEVLTGSNVSVKSEEILSYHVDGESGSCQACHIQKVNIPRYVFGGKK</sequence>
<reference evidence="13" key="1">
    <citation type="journal article" date="2019" name="Int. J. Syst. Evol. Microbiol.">
        <title>The Global Catalogue of Microorganisms (GCM) 10K type strain sequencing project: providing services to taxonomists for standard genome sequencing and annotation.</title>
        <authorList>
            <consortium name="The Broad Institute Genomics Platform"/>
            <consortium name="The Broad Institute Genome Sequencing Center for Infectious Disease"/>
            <person name="Wu L."/>
            <person name="Ma J."/>
        </authorList>
    </citation>
    <scope>NUCLEOTIDE SEQUENCE [LARGE SCALE GENOMIC DNA]</scope>
    <source>
        <strain evidence="13">CGMCC 1.15353</strain>
    </source>
</reference>
<evidence type="ECO:0000256" key="8">
    <source>
        <dbReference type="ARBA" id="ARBA00023098"/>
    </source>
</evidence>
<dbReference type="EMBL" id="BMIN01000011">
    <property type="protein sequence ID" value="GGD17453.1"/>
    <property type="molecule type" value="Genomic_DNA"/>
</dbReference>
<evidence type="ECO:0000256" key="10">
    <source>
        <dbReference type="ARBA" id="ARBA00023264"/>
    </source>
</evidence>
<gene>
    <name evidence="12" type="primary">ytlR</name>
    <name evidence="12" type="ORF">GCM10011389_26500</name>
</gene>
<dbReference type="PANTHER" id="PTHR12358:SF54">
    <property type="entry name" value="SPHINGOSINE KINASE RELATED PROTEIN"/>
    <property type="match status" value="1"/>
</dbReference>
<dbReference type="Pfam" id="PF19279">
    <property type="entry name" value="YegS_C"/>
    <property type="match status" value="1"/>
</dbReference>
<dbReference type="InterPro" id="IPR045540">
    <property type="entry name" value="YegS/DAGK_C"/>
</dbReference>
<dbReference type="InterPro" id="IPR017438">
    <property type="entry name" value="ATP-NAD_kinase_N"/>
</dbReference>
<dbReference type="NCBIfam" id="TIGR00147">
    <property type="entry name" value="YegS/Rv2252/BmrU family lipid kinase"/>
    <property type="match status" value="1"/>
</dbReference>
<name>A0ABQ1Q7X3_9BACI</name>
<evidence type="ECO:0000256" key="6">
    <source>
        <dbReference type="ARBA" id="ARBA00022777"/>
    </source>
</evidence>
<organism evidence="12 13">
    <name type="scientific">Pontibacillus salipaludis</name>
    <dbReference type="NCBI Taxonomy" id="1697394"/>
    <lineage>
        <taxon>Bacteria</taxon>
        <taxon>Bacillati</taxon>
        <taxon>Bacillota</taxon>
        <taxon>Bacilli</taxon>
        <taxon>Bacillales</taxon>
        <taxon>Bacillaceae</taxon>
        <taxon>Pontibacillus</taxon>
    </lineage>
</organism>
<dbReference type="Proteomes" id="UP000642571">
    <property type="component" value="Unassembled WGS sequence"/>
</dbReference>
<evidence type="ECO:0000313" key="12">
    <source>
        <dbReference type="EMBL" id="GGD17453.1"/>
    </source>
</evidence>
<dbReference type="InterPro" id="IPR005218">
    <property type="entry name" value="Diacylglycerol/lipid_kinase"/>
</dbReference>
<evidence type="ECO:0000259" key="11">
    <source>
        <dbReference type="PROSITE" id="PS50146"/>
    </source>
</evidence>
<evidence type="ECO:0000256" key="4">
    <source>
        <dbReference type="ARBA" id="ARBA00022679"/>
    </source>
</evidence>
<evidence type="ECO:0000256" key="9">
    <source>
        <dbReference type="ARBA" id="ARBA00023209"/>
    </source>
</evidence>
<accession>A0ABQ1Q7X3</accession>
<dbReference type="InterPro" id="IPR016064">
    <property type="entry name" value="NAD/diacylglycerol_kinase_sf"/>
</dbReference>
<comment type="cofactor">
    <cofactor evidence="1">
        <name>Mg(2+)</name>
        <dbReference type="ChEBI" id="CHEBI:18420"/>
    </cofactor>
</comment>
<keyword evidence="3" id="KW-0444">Lipid biosynthesis</keyword>
<dbReference type="Gene3D" id="2.60.200.40">
    <property type="match status" value="1"/>
</dbReference>
<evidence type="ECO:0000313" key="13">
    <source>
        <dbReference type="Proteomes" id="UP000642571"/>
    </source>
</evidence>
<keyword evidence="7" id="KW-0067">ATP-binding</keyword>
<keyword evidence="10" id="KW-1208">Phospholipid metabolism</keyword>
<feature type="domain" description="DAGKc" evidence="11">
    <location>
        <begin position="1"/>
        <end position="133"/>
    </location>
</feature>
<evidence type="ECO:0000256" key="3">
    <source>
        <dbReference type="ARBA" id="ARBA00022516"/>
    </source>
</evidence>
<dbReference type="GO" id="GO:0016301">
    <property type="term" value="F:kinase activity"/>
    <property type="evidence" value="ECO:0007669"/>
    <property type="project" value="UniProtKB-KW"/>
</dbReference>
<dbReference type="InterPro" id="IPR050187">
    <property type="entry name" value="Lipid_Phosphate_FormReg"/>
</dbReference>
<evidence type="ECO:0000256" key="7">
    <source>
        <dbReference type="ARBA" id="ARBA00022840"/>
    </source>
</evidence>
<comment type="caution">
    <text evidence="12">The sequence shown here is derived from an EMBL/GenBank/DDBJ whole genome shotgun (WGS) entry which is preliminary data.</text>
</comment>
<dbReference type="Gene3D" id="3.40.50.10330">
    <property type="entry name" value="Probable inorganic polyphosphate/atp-NAD kinase, domain 1"/>
    <property type="match status" value="1"/>
</dbReference>